<dbReference type="InterPro" id="IPR004332">
    <property type="entry name" value="Transposase_MuDR"/>
</dbReference>
<feature type="domain" description="Transposase MuDR plant" evidence="1">
    <location>
        <begin position="117"/>
        <end position="174"/>
    </location>
</feature>
<comment type="caution">
    <text evidence="2">The sequence shown here is derived from an EMBL/GenBank/DDBJ whole genome shotgun (WGS) entry which is preliminary data.</text>
</comment>
<reference evidence="2 3" key="1">
    <citation type="submission" date="2019-01" db="EMBL/GenBank/DDBJ databases">
        <title>Sequencing of cultivated peanut Arachis hypogaea provides insights into genome evolution and oil improvement.</title>
        <authorList>
            <person name="Chen X."/>
        </authorList>
    </citation>
    <scope>NUCLEOTIDE SEQUENCE [LARGE SCALE GENOMIC DNA]</scope>
    <source>
        <strain evidence="3">cv. Fuhuasheng</strain>
        <tissue evidence="2">Leaves</tissue>
    </source>
</reference>
<proteinExistence type="predicted"/>
<organism evidence="2 3">
    <name type="scientific">Arachis hypogaea</name>
    <name type="common">Peanut</name>
    <dbReference type="NCBI Taxonomy" id="3818"/>
    <lineage>
        <taxon>Eukaryota</taxon>
        <taxon>Viridiplantae</taxon>
        <taxon>Streptophyta</taxon>
        <taxon>Embryophyta</taxon>
        <taxon>Tracheophyta</taxon>
        <taxon>Spermatophyta</taxon>
        <taxon>Magnoliopsida</taxon>
        <taxon>eudicotyledons</taxon>
        <taxon>Gunneridae</taxon>
        <taxon>Pentapetalae</taxon>
        <taxon>rosids</taxon>
        <taxon>fabids</taxon>
        <taxon>Fabales</taxon>
        <taxon>Fabaceae</taxon>
        <taxon>Papilionoideae</taxon>
        <taxon>50 kb inversion clade</taxon>
        <taxon>dalbergioids sensu lato</taxon>
        <taxon>Dalbergieae</taxon>
        <taxon>Pterocarpus clade</taxon>
        <taxon>Arachis</taxon>
    </lineage>
</organism>
<evidence type="ECO:0000313" key="3">
    <source>
        <dbReference type="Proteomes" id="UP000289738"/>
    </source>
</evidence>
<evidence type="ECO:0000259" key="1">
    <source>
        <dbReference type="Pfam" id="PF03108"/>
    </source>
</evidence>
<gene>
    <name evidence="2" type="ORF">Ahy_B01g057139</name>
</gene>
<evidence type="ECO:0000313" key="2">
    <source>
        <dbReference type="EMBL" id="RYR32146.1"/>
    </source>
</evidence>
<accession>A0A445B0I5</accession>
<dbReference type="EMBL" id="SDMP01000011">
    <property type="protein sequence ID" value="RYR32146.1"/>
    <property type="molecule type" value="Genomic_DNA"/>
</dbReference>
<protein>
    <recommendedName>
        <fullName evidence="1">Transposase MuDR plant domain-containing protein</fullName>
    </recommendedName>
</protein>
<name>A0A445B0I5_ARAHY</name>
<keyword evidence="3" id="KW-1185">Reference proteome</keyword>
<dbReference type="AlphaFoldDB" id="A0A445B0I5"/>
<dbReference type="Pfam" id="PF03108">
    <property type="entry name" value="DBD_Tnp_Mut"/>
    <property type="match status" value="1"/>
</dbReference>
<sequence>MPVGASSAVPVIVPEAILVASPSFAANLNRNRDEGIGDTGPLGEVAIVTLGTPFMVPVFGEGGIPDSVEDALQDDDDDDVAPATIADYSDNDIARTTPVVGGGASSSGTHHVAGYHQQFQDKEEIVLSVKSYSIRRGVEYKVLESDHRKYYCKGKEFGNGCIWLIRVSLRQRRGIWEVKWYNDPHPCLATLISNDHKMLDYHVVSTFILPMIKADVAVSIKVLQNATEAYFGFRPTYRRVWMDKQKAVAQSYGGWEES</sequence>
<dbReference type="Proteomes" id="UP000289738">
    <property type="component" value="Chromosome B01"/>
</dbReference>